<organism evidence="2 3">
    <name type="scientific">Mycobacterium avium</name>
    <dbReference type="NCBI Taxonomy" id="1764"/>
    <lineage>
        <taxon>Bacteria</taxon>
        <taxon>Bacillati</taxon>
        <taxon>Actinomycetota</taxon>
        <taxon>Actinomycetes</taxon>
        <taxon>Mycobacteriales</taxon>
        <taxon>Mycobacteriaceae</taxon>
        <taxon>Mycobacterium</taxon>
        <taxon>Mycobacterium avium complex (MAC)</taxon>
    </lineage>
</organism>
<dbReference type="AlphaFoldDB" id="A0A2A2ZHJ0"/>
<sequence>MTGPPPDRRTAGRCGDRVGALPVHQMGDQPGDDHQRHQDGEHQRHVRARHPGYPEVPPAWRARRIRAMPLPSRPSSNAAVT</sequence>
<reference evidence="2 3" key="1">
    <citation type="submission" date="2017-08" db="EMBL/GenBank/DDBJ databases">
        <title>Phylogenetic analysis of Mycobacterium avium complex whole genomes.</title>
        <authorList>
            <person name="Caverly L.J."/>
            <person name="Spilker T."/>
            <person name="Lipuma J."/>
        </authorList>
    </citation>
    <scope>NUCLEOTIDE SEQUENCE [LARGE SCALE GENOMIC DNA]</scope>
    <source>
        <strain evidence="2 3">FLAC0165</strain>
    </source>
</reference>
<accession>A0A2A2ZHJ0</accession>
<comment type="caution">
    <text evidence="2">The sequence shown here is derived from an EMBL/GenBank/DDBJ whole genome shotgun (WGS) entry which is preliminary data.</text>
</comment>
<feature type="compositionally biased region" description="Basic and acidic residues" evidence="1">
    <location>
        <begin position="31"/>
        <end position="43"/>
    </location>
</feature>
<name>A0A2A2ZHJ0_MYCAV</name>
<evidence type="ECO:0000313" key="3">
    <source>
        <dbReference type="Proteomes" id="UP000217768"/>
    </source>
</evidence>
<gene>
    <name evidence="2" type="ORF">CKJ66_14835</name>
</gene>
<dbReference type="Proteomes" id="UP000217768">
    <property type="component" value="Unassembled WGS sequence"/>
</dbReference>
<feature type="compositionally biased region" description="Basic and acidic residues" evidence="1">
    <location>
        <begin position="1"/>
        <end position="16"/>
    </location>
</feature>
<evidence type="ECO:0000256" key="1">
    <source>
        <dbReference type="SAM" id="MobiDB-lite"/>
    </source>
</evidence>
<dbReference type="EMBL" id="NSFD01000039">
    <property type="protein sequence ID" value="PBA25924.1"/>
    <property type="molecule type" value="Genomic_DNA"/>
</dbReference>
<evidence type="ECO:0000313" key="2">
    <source>
        <dbReference type="EMBL" id="PBA25924.1"/>
    </source>
</evidence>
<protein>
    <submittedName>
        <fullName evidence="2">Uncharacterized protein</fullName>
    </submittedName>
</protein>
<proteinExistence type="predicted"/>
<feature type="region of interest" description="Disordered" evidence="1">
    <location>
        <begin position="1"/>
        <end position="59"/>
    </location>
</feature>